<keyword evidence="5" id="KW-1185">Reference proteome</keyword>
<dbReference type="AlphaFoldDB" id="A0A6M1LR83"/>
<dbReference type="EMBL" id="JAAIKB010000009">
    <property type="protein sequence ID" value="NGM22522.1"/>
    <property type="molecule type" value="Genomic_DNA"/>
</dbReference>
<evidence type="ECO:0000256" key="1">
    <source>
        <dbReference type="ARBA" id="ARBA00022505"/>
    </source>
</evidence>
<dbReference type="PANTHER" id="PTHR11908">
    <property type="entry name" value="XANTHINE DEHYDROGENASE"/>
    <property type="match status" value="1"/>
</dbReference>
<accession>A0A6M1LR83</accession>
<dbReference type="PANTHER" id="PTHR11908:SF132">
    <property type="entry name" value="ALDEHYDE OXIDASE 1-RELATED"/>
    <property type="match status" value="1"/>
</dbReference>
<dbReference type="InterPro" id="IPR008274">
    <property type="entry name" value="AldOxase/xan_DH_MoCoBD1"/>
</dbReference>
<dbReference type="InterPro" id="IPR016208">
    <property type="entry name" value="Ald_Oxase/xanthine_DH-like"/>
</dbReference>
<dbReference type="RefSeq" id="WP_164696409.1">
    <property type="nucleotide sequence ID" value="NZ_JAAIKB010000009.1"/>
</dbReference>
<protein>
    <submittedName>
        <fullName evidence="4">Xanthine dehydrogenase family protein molybdopterin-binding subunit</fullName>
    </submittedName>
</protein>
<comment type="caution">
    <text evidence="4">The sequence shown here is derived from an EMBL/GenBank/DDBJ whole genome shotgun (WGS) entry which is preliminary data.</text>
</comment>
<dbReference type="InterPro" id="IPR000674">
    <property type="entry name" value="Ald_Oxase/Xan_DH_a/b"/>
</dbReference>
<keyword evidence="2" id="KW-0560">Oxidoreductase</keyword>
<gene>
    <name evidence="4" type="ORF">G3576_21075</name>
</gene>
<dbReference type="Pfam" id="PF02738">
    <property type="entry name" value="MoCoBD_1"/>
    <property type="match status" value="1"/>
</dbReference>
<dbReference type="SUPFAM" id="SSF56003">
    <property type="entry name" value="Molybdenum cofactor-binding domain"/>
    <property type="match status" value="1"/>
</dbReference>
<dbReference type="Pfam" id="PF20256">
    <property type="entry name" value="MoCoBD_2"/>
    <property type="match status" value="1"/>
</dbReference>
<dbReference type="GO" id="GO:0005506">
    <property type="term" value="F:iron ion binding"/>
    <property type="evidence" value="ECO:0007669"/>
    <property type="project" value="InterPro"/>
</dbReference>
<evidence type="ECO:0000313" key="4">
    <source>
        <dbReference type="EMBL" id="NGM22522.1"/>
    </source>
</evidence>
<dbReference type="Gene3D" id="3.30.365.10">
    <property type="entry name" value="Aldehyde oxidase/xanthine dehydrogenase, molybdopterin binding domain"/>
    <property type="match status" value="4"/>
</dbReference>
<dbReference type="InterPro" id="IPR037165">
    <property type="entry name" value="AldOxase/xan_DH_Mopterin-bd_sf"/>
</dbReference>
<name>A0A6M1LR83_9PROT</name>
<evidence type="ECO:0000256" key="2">
    <source>
        <dbReference type="ARBA" id="ARBA00023002"/>
    </source>
</evidence>
<dbReference type="SMART" id="SM01008">
    <property type="entry name" value="Ald_Xan_dh_C"/>
    <property type="match status" value="1"/>
</dbReference>
<keyword evidence="1" id="KW-0500">Molybdenum</keyword>
<feature type="domain" description="Aldehyde oxidase/xanthine dehydrogenase a/b hammerhead" evidence="3">
    <location>
        <begin position="17"/>
        <end position="136"/>
    </location>
</feature>
<dbReference type="InterPro" id="IPR036856">
    <property type="entry name" value="Ald_Oxase/Xan_DH_a/b_sf"/>
</dbReference>
<dbReference type="InterPro" id="IPR046867">
    <property type="entry name" value="AldOxase/xan_DH_MoCoBD2"/>
</dbReference>
<evidence type="ECO:0000313" key="5">
    <source>
        <dbReference type="Proteomes" id="UP000475385"/>
    </source>
</evidence>
<dbReference type="SUPFAM" id="SSF54665">
    <property type="entry name" value="CO dehydrogenase molybdoprotein N-domain-like"/>
    <property type="match status" value="1"/>
</dbReference>
<reference evidence="4 5" key="1">
    <citation type="submission" date="2020-03" db="EMBL/GenBank/DDBJ databases">
        <title>Roseomonas stagni sp. nov., isolated from pond water in Japan.</title>
        <authorList>
            <person name="Furuhata K."/>
            <person name="Miyamoto H."/>
            <person name="Goto K."/>
        </authorList>
    </citation>
    <scope>NUCLEOTIDE SEQUENCE [LARGE SCALE GENOMIC DNA]</scope>
    <source>
        <strain evidence="4 5">PeD5</strain>
    </source>
</reference>
<sequence length="772" mass="82124">MSLSRPVRRREDARLLTGRGVFTDDIDLPGQAHAVFVRSSYAHGHLRGIDAAAARAAPGVLGIFTAADLQAAGIGPIPYLPMPGFRMPTPVEAPRPAFAADRVRHVGEPIAVVVAETRAQAEDAAELVLAEIEPLPAVVDTAAAVEPGAPRVWDAAPENVGLTWQGGDAEATAAAFARAAHVTRLRLVNNRVIANPIEPRTAIASFDAATEAWSLTCASQGVRYMLRVLCEHTFKVPQERMLVFTHDVGGAFGVKEQPYPEDVAILHAARALGRPVKWRGTRAEHLLSDNHGRDAVMEAELALDGEGNFLAVRLHVLDAMGAYYSVHGPYVTIRNTTNGLPLVYRTPCIDVTVKLVFTNTASTGPYRGAGREAAALVMESLVDAAARETGRDPIALRRRNLIPASAMPYRNPAGRLYDSGDFDAVLAKALALADWDGFAAREAASRAAGRLRGRGICCFLECVGGLLYESATIRFPEEGGIDLVVATQSSGQGHETSFAQLVGDRLGIPAEAIRLRQGDSRDVPRGLASIASRSLIMAGSALSLGCAEVVRKGRLLAAHRLEVAEADVVFEAGEFRVVGTDRAVALLDLARWRREAPVLPGDLPETLDSTGDFDAEDLNFPNGCHIVEIEIDPETGQLRVDRYLAVDDVGVVINPAIVHGQVQGGVAQGLGQALTERIVYDADGQMLSGSFMDYAMPRAADLPSMAVALHEVPARSNPLGVKGAGESGVTGSLAAMSNAITDALWRVGVTARVELPATPERIWRALNGEGQP</sequence>
<dbReference type="Proteomes" id="UP000475385">
    <property type="component" value="Unassembled WGS sequence"/>
</dbReference>
<organism evidence="4 5">
    <name type="scientific">Falsiroseomonas algicola</name>
    <dbReference type="NCBI Taxonomy" id="2716930"/>
    <lineage>
        <taxon>Bacteria</taxon>
        <taxon>Pseudomonadati</taxon>
        <taxon>Pseudomonadota</taxon>
        <taxon>Alphaproteobacteria</taxon>
        <taxon>Acetobacterales</taxon>
        <taxon>Roseomonadaceae</taxon>
        <taxon>Falsiroseomonas</taxon>
    </lineage>
</organism>
<evidence type="ECO:0000259" key="3">
    <source>
        <dbReference type="SMART" id="SM01008"/>
    </source>
</evidence>
<dbReference type="Gene3D" id="3.90.1170.50">
    <property type="entry name" value="Aldehyde oxidase/xanthine dehydrogenase, a/b hammerhead"/>
    <property type="match status" value="1"/>
</dbReference>
<dbReference type="GO" id="GO:0016491">
    <property type="term" value="F:oxidoreductase activity"/>
    <property type="evidence" value="ECO:0007669"/>
    <property type="project" value="UniProtKB-KW"/>
</dbReference>
<proteinExistence type="predicted"/>
<dbReference type="Pfam" id="PF01315">
    <property type="entry name" value="Ald_Xan_dh_C"/>
    <property type="match status" value="1"/>
</dbReference>